<feature type="compositionally biased region" description="Acidic residues" evidence="3">
    <location>
        <begin position="763"/>
        <end position="772"/>
    </location>
</feature>
<feature type="compositionally biased region" description="Polar residues" evidence="3">
    <location>
        <begin position="775"/>
        <end position="785"/>
    </location>
</feature>
<evidence type="ECO:0008006" key="6">
    <source>
        <dbReference type="Google" id="ProtNLM"/>
    </source>
</evidence>
<feature type="compositionally biased region" description="Polar residues" evidence="3">
    <location>
        <begin position="1030"/>
        <end position="1042"/>
    </location>
</feature>
<feature type="compositionally biased region" description="Polar residues" evidence="3">
    <location>
        <begin position="938"/>
        <end position="956"/>
    </location>
</feature>
<keyword evidence="1" id="KW-0677">Repeat</keyword>
<feature type="region of interest" description="Disordered" evidence="3">
    <location>
        <begin position="906"/>
        <end position="925"/>
    </location>
</feature>
<feature type="region of interest" description="Disordered" evidence="3">
    <location>
        <begin position="1108"/>
        <end position="1198"/>
    </location>
</feature>
<protein>
    <recommendedName>
        <fullName evidence="6">Serine/threonine-protein phosphatase 4 regulatory subunit 4</fullName>
    </recommendedName>
</protein>
<gene>
    <name evidence="4" type="ORF">niasHT_036965</name>
</gene>
<dbReference type="PROSITE" id="PS50077">
    <property type="entry name" value="HEAT_REPEAT"/>
    <property type="match status" value="2"/>
</dbReference>
<keyword evidence="5" id="KW-1185">Reference proteome</keyword>
<dbReference type="Proteomes" id="UP001620626">
    <property type="component" value="Unassembled WGS sequence"/>
</dbReference>
<dbReference type="PANTHER" id="PTHR21467:SF0">
    <property type="entry name" value="SERINE_THREONINE-PROTEIN PHOSPHATASE 4 REGULATORY SUBUNIT 4"/>
    <property type="match status" value="1"/>
</dbReference>
<dbReference type="InterPro" id="IPR011989">
    <property type="entry name" value="ARM-like"/>
</dbReference>
<dbReference type="InterPro" id="IPR021133">
    <property type="entry name" value="HEAT_type_2"/>
</dbReference>
<evidence type="ECO:0000313" key="5">
    <source>
        <dbReference type="Proteomes" id="UP001620626"/>
    </source>
</evidence>
<evidence type="ECO:0000313" key="4">
    <source>
        <dbReference type="EMBL" id="KAL3078082.1"/>
    </source>
</evidence>
<dbReference type="EMBL" id="JBICBT010001214">
    <property type="protein sequence ID" value="KAL3078082.1"/>
    <property type="molecule type" value="Genomic_DNA"/>
</dbReference>
<reference evidence="4 5" key="1">
    <citation type="submission" date="2024-10" db="EMBL/GenBank/DDBJ databases">
        <authorList>
            <person name="Kim D."/>
        </authorList>
    </citation>
    <scope>NUCLEOTIDE SEQUENCE [LARGE SCALE GENOMIC DNA]</scope>
    <source>
        <strain evidence="4">BH-2024</strain>
    </source>
</reference>
<dbReference type="InterPro" id="IPR039918">
    <property type="entry name" value="PPP4R4"/>
</dbReference>
<feature type="repeat" description="HEAT" evidence="2">
    <location>
        <begin position="232"/>
        <end position="266"/>
    </location>
</feature>
<feature type="region of interest" description="Disordered" evidence="3">
    <location>
        <begin position="1"/>
        <end position="51"/>
    </location>
</feature>
<feature type="region of interest" description="Disordered" evidence="3">
    <location>
        <begin position="938"/>
        <end position="1089"/>
    </location>
</feature>
<accession>A0ABD2ID14</accession>
<evidence type="ECO:0000256" key="1">
    <source>
        <dbReference type="ARBA" id="ARBA00022737"/>
    </source>
</evidence>
<feature type="compositionally biased region" description="Low complexity" evidence="3">
    <location>
        <begin position="1056"/>
        <end position="1089"/>
    </location>
</feature>
<feature type="region of interest" description="Disordered" evidence="3">
    <location>
        <begin position="865"/>
        <end position="895"/>
    </location>
</feature>
<name>A0ABD2ID14_9BILA</name>
<comment type="caution">
    <text evidence="4">The sequence shown here is derived from an EMBL/GenBank/DDBJ whole genome shotgun (WGS) entry which is preliminary data.</text>
</comment>
<proteinExistence type="predicted"/>
<dbReference type="Pfam" id="PF02985">
    <property type="entry name" value="HEAT"/>
    <property type="match status" value="1"/>
</dbReference>
<feature type="repeat" description="HEAT" evidence="2">
    <location>
        <begin position="272"/>
        <end position="309"/>
    </location>
</feature>
<evidence type="ECO:0000256" key="3">
    <source>
        <dbReference type="SAM" id="MobiDB-lite"/>
    </source>
</evidence>
<feature type="compositionally biased region" description="Low complexity" evidence="3">
    <location>
        <begin position="1108"/>
        <end position="1142"/>
    </location>
</feature>
<evidence type="ECO:0000256" key="2">
    <source>
        <dbReference type="PROSITE-ProRule" id="PRU00103"/>
    </source>
</evidence>
<feature type="region of interest" description="Disordered" evidence="3">
    <location>
        <begin position="756"/>
        <end position="791"/>
    </location>
</feature>
<organism evidence="4 5">
    <name type="scientific">Heterodera trifolii</name>
    <dbReference type="NCBI Taxonomy" id="157864"/>
    <lineage>
        <taxon>Eukaryota</taxon>
        <taxon>Metazoa</taxon>
        <taxon>Ecdysozoa</taxon>
        <taxon>Nematoda</taxon>
        <taxon>Chromadorea</taxon>
        <taxon>Rhabditida</taxon>
        <taxon>Tylenchina</taxon>
        <taxon>Tylenchomorpha</taxon>
        <taxon>Tylenchoidea</taxon>
        <taxon>Heteroderidae</taxon>
        <taxon>Heteroderinae</taxon>
        <taxon>Heterodera</taxon>
    </lineage>
</organism>
<dbReference type="Gene3D" id="1.25.10.10">
    <property type="entry name" value="Leucine-rich Repeat Variant"/>
    <property type="match status" value="1"/>
</dbReference>
<sequence>MRKENNKSGAASTDSDANAKSGGDASPTTAPTEEEAEEISANEQQKEQRKSLDALYAAAREEFDLDMSPLDSAMKTLREGREIQKLSVLRNLVELVEGEPDEALHRLLPMMQGLLSVTPSNLDIHCEAAIAYKNCIKEKKLQQKCPELPDRFLVAILENIEAQKENVTATAWLESLVDIADCVSMQSIVNMVVPLAVAQADSGKRVQRRVISTRLIEKLALLVPKEILQRELSPCAQMLCQDPSAAVRTSIAQKLSMLAQSLNNSTDCCTLLLPCIIQLCKDEDPSVREAILSSMALCLPHFSKDAKKSVLLPLLRKCTEQALILRDASLPIVSRHFGSWLHCLRDILTPAELRWWLDTYVRILDFACQQNACNNAIQQQATAQKQASVENGTPPAVAGNAQQQKQQQLCVACRRMCAYNFPCFVAVFGEETDVFSGRLLPILEQFCRDSDDEVRSIIASGFHEIVAQRKIAPMGSKNAKNSSSISASVPLLLGPFVDLLSSGNADIVQQLTANLHRILPILYAEISSSATKKRTHLIFAKLDRILVNCNNLMKGSGSWRAHEAYLNGISVLRNLVSTKDLLSNFVPLLKQEVLTARALPCRIAAAQTLLLMMREFATSRARQTIVDFFVHDIGHHSSCYRRRLLLDIVPLLLQYFSREFFIDKFLPAVLKLSADPISNIRLQLCRTLPKIKQYLMFPNNDESLSNLERIVRELLATEQQALSRQLIQQFACELSRTEMDKKECRANRAKLAEEKRLWTEHEESTDETDEAEAGQQYSTEHTVTGSDAIGSPESGIFFEEDCWLGTGIGNGARQNNHQQMGGRLCRSATTTSIPQHMETEAHSNLVTVPSASSEMLSAMAIEPFAASSPKAARRRPPPPPPKSWRTTTTIKSANGPKLAIVRPQPQVKVVNQRSSSPMPFVEAEQQRKMSINKLANETPSAATSKAKANNDLISDQKQQRQSDTERQYSTTTAPGEGGKASAESTRKSKLPLSTNGGRHRSSSSAPPVPPPKPKLPLFTSSSGNAPPSPYTTADSGTSSVTDSIKLKKYRPRDISTTTTMTTRKCSLSSASTSALSSTTNGGPSATASSASTVSAASSRASASLMRSASVVPSAGSGGEATRAITSRSRSPAPAAASAQRSRTVVDRNASPAAMPLQTSASVTSMPRNSTPTRNSTSARRPYGLMRVQSSSNAVERKPAQMSIKVISLT</sequence>
<feature type="compositionally biased region" description="Basic and acidic residues" evidence="3">
    <location>
        <begin position="957"/>
        <end position="966"/>
    </location>
</feature>
<feature type="compositionally biased region" description="Polar residues" evidence="3">
    <location>
        <begin position="7"/>
        <end position="18"/>
    </location>
</feature>
<feature type="compositionally biased region" description="Polar residues" evidence="3">
    <location>
        <begin position="1156"/>
        <end position="1178"/>
    </location>
</feature>
<dbReference type="PANTHER" id="PTHR21467">
    <property type="entry name" value="PROTEIN PHOSPHATASE 4 REGULATORY SUBUNIT 4 PPP4R4"/>
    <property type="match status" value="1"/>
</dbReference>
<dbReference type="SUPFAM" id="SSF48371">
    <property type="entry name" value="ARM repeat"/>
    <property type="match status" value="1"/>
</dbReference>
<dbReference type="InterPro" id="IPR000357">
    <property type="entry name" value="HEAT"/>
</dbReference>
<dbReference type="InterPro" id="IPR016024">
    <property type="entry name" value="ARM-type_fold"/>
</dbReference>
<dbReference type="AlphaFoldDB" id="A0ABD2ID14"/>